<dbReference type="EMBL" id="JBBNAG010000011">
    <property type="protein sequence ID" value="KAK9093792.1"/>
    <property type="molecule type" value="Genomic_DNA"/>
</dbReference>
<evidence type="ECO:0000313" key="1">
    <source>
        <dbReference type="EMBL" id="KAK9093792.1"/>
    </source>
</evidence>
<dbReference type="Proteomes" id="UP001419268">
    <property type="component" value="Unassembled WGS sequence"/>
</dbReference>
<protein>
    <submittedName>
        <fullName evidence="1">Uncharacterized protein</fullName>
    </submittedName>
</protein>
<accession>A0AAP0HR30</accession>
<evidence type="ECO:0000313" key="2">
    <source>
        <dbReference type="Proteomes" id="UP001419268"/>
    </source>
</evidence>
<keyword evidence="2" id="KW-1185">Reference proteome</keyword>
<reference evidence="1 2" key="1">
    <citation type="submission" date="2024-01" db="EMBL/GenBank/DDBJ databases">
        <title>Genome assemblies of Stephania.</title>
        <authorList>
            <person name="Yang L."/>
        </authorList>
    </citation>
    <scope>NUCLEOTIDE SEQUENCE [LARGE SCALE GENOMIC DNA]</scope>
    <source>
        <strain evidence="1">JXDWG</strain>
        <tissue evidence="1">Leaf</tissue>
    </source>
</reference>
<sequence length="95" mass="10765">MNRSVITSTSDSKTASLRLKVRMTNREFEELRLRAGQNQCERSSGRRGDHHEIGRLILQECLDGKFEARIVQHGTQLMTTLTRNFGTTALESASE</sequence>
<dbReference type="AlphaFoldDB" id="A0AAP0HR30"/>
<comment type="caution">
    <text evidence="1">The sequence shown here is derived from an EMBL/GenBank/DDBJ whole genome shotgun (WGS) entry which is preliminary data.</text>
</comment>
<organism evidence="1 2">
    <name type="scientific">Stephania cephalantha</name>
    <dbReference type="NCBI Taxonomy" id="152367"/>
    <lineage>
        <taxon>Eukaryota</taxon>
        <taxon>Viridiplantae</taxon>
        <taxon>Streptophyta</taxon>
        <taxon>Embryophyta</taxon>
        <taxon>Tracheophyta</taxon>
        <taxon>Spermatophyta</taxon>
        <taxon>Magnoliopsida</taxon>
        <taxon>Ranunculales</taxon>
        <taxon>Menispermaceae</taxon>
        <taxon>Menispermoideae</taxon>
        <taxon>Cissampelideae</taxon>
        <taxon>Stephania</taxon>
    </lineage>
</organism>
<proteinExistence type="predicted"/>
<name>A0AAP0HR30_9MAGN</name>
<gene>
    <name evidence="1" type="ORF">Scep_025261</name>
</gene>